<dbReference type="GO" id="GO:0009103">
    <property type="term" value="P:lipopolysaccharide biosynthetic process"/>
    <property type="evidence" value="ECO:0007669"/>
    <property type="project" value="UniProtKB-ARBA"/>
</dbReference>
<proteinExistence type="predicted"/>
<feature type="transmembrane region" description="Helical" evidence="8">
    <location>
        <begin position="235"/>
        <end position="256"/>
    </location>
</feature>
<dbReference type="GO" id="GO:0005886">
    <property type="term" value="C:plasma membrane"/>
    <property type="evidence" value="ECO:0007669"/>
    <property type="project" value="UniProtKB-SubCell"/>
</dbReference>
<reference evidence="10" key="1">
    <citation type="submission" date="2021-05" db="EMBL/GenBank/DDBJ databases">
        <title>Complete genome sequence of the cellulolytic planctomycete Telmatocola sphagniphila SP2T and characterization of the first cellulase from planctomycetes.</title>
        <authorList>
            <person name="Rakitin A.L."/>
            <person name="Beletsky A.V."/>
            <person name="Naumoff D.G."/>
            <person name="Kulichevskaya I.S."/>
            <person name="Mardanov A.V."/>
            <person name="Ravin N.V."/>
            <person name="Dedysh S.N."/>
        </authorList>
    </citation>
    <scope>NUCLEOTIDE SEQUENCE</scope>
    <source>
        <strain evidence="10">SP2T</strain>
    </source>
</reference>
<dbReference type="EMBL" id="CP074694">
    <property type="protein sequence ID" value="QVL33719.1"/>
    <property type="molecule type" value="Genomic_DNA"/>
</dbReference>
<feature type="transmembrane region" description="Helical" evidence="8">
    <location>
        <begin position="122"/>
        <end position="148"/>
    </location>
</feature>
<dbReference type="Pfam" id="PF02366">
    <property type="entry name" value="PMT"/>
    <property type="match status" value="1"/>
</dbReference>
<feature type="transmembrane region" description="Helical" evidence="8">
    <location>
        <begin position="6"/>
        <end position="22"/>
    </location>
</feature>
<feature type="transmembrane region" description="Helical" evidence="8">
    <location>
        <begin position="185"/>
        <end position="201"/>
    </location>
</feature>
<keyword evidence="11" id="KW-1185">Reference proteome</keyword>
<dbReference type="PANTHER" id="PTHR33908">
    <property type="entry name" value="MANNOSYLTRANSFERASE YKCB-RELATED"/>
    <property type="match status" value="1"/>
</dbReference>
<protein>
    <submittedName>
        <fullName evidence="10">Phospholipid carrier-dependent glycosyltransferase</fullName>
    </submittedName>
</protein>
<evidence type="ECO:0000259" key="9">
    <source>
        <dbReference type="Pfam" id="PF02366"/>
    </source>
</evidence>
<keyword evidence="2" id="KW-1003">Cell membrane</keyword>
<keyword evidence="3" id="KW-0328">Glycosyltransferase</keyword>
<dbReference type="GO" id="GO:0006493">
    <property type="term" value="P:protein O-linked glycosylation"/>
    <property type="evidence" value="ECO:0007669"/>
    <property type="project" value="InterPro"/>
</dbReference>
<evidence type="ECO:0000256" key="3">
    <source>
        <dbReference type="ARBA" id="ARBA00022676"/>
    </source>
</evidence>
<evidence type="ECO:0000313" key="11">
    <source>
        <dbReference type="Proteomes" id="UP000676194"/>
    </source>
</evidence>
<evidence type="ECO:0000256" key="7">
    <source>
        <dbReference type="ARBA" id="ARBA00023136"/>
    </source>
</evidence>
<keyword evidence="6 8" id="KW-1133">Transmembrane helix</keyword>
<evidence type="ECO:0000256" key="6">
    <source>
        <dbReference type="ARBA" id="ARBA00022989"/>
    </source>
</evidence>
<dbReference type="AlphaFoldDB" id="A0A8E6B974"/>
<dbReference type="PANTHER" id="PTHR33908:SF11">
    <property type="entry name" value="MEMBRANE PROTEIN"/>
    <property type="match status" value="1"/>
</dbReference>
<dbReference type="GO" id="GO:0016763">
    <property type="term" value="F:pentosyltransferase activity"/>
    <property type="evidence" value="ECO:0007669"/>
    <property type="project" value="TreeGrafter"/>
</dbReference>
<sequence>MKYFRSLAVVIWIATCLFFFLYRAQVFIESNSATFDEGVHLSAGYSYWSRGDFRLNHETPPLSKLIASLPLYLFKHLPFQPTGEQWDRSDMWNIANDFLFRSALPPQEVLAWGRWSSVPVGLALVVLIGWWSYRLFGLLAGCFCLGLACSEPNLLAFSCIINSDMCLTLFTFASTYCSWEYFRKPGRFWFILSGVAIGLSLASKFSALFFLPGLFVCWIILLYRRKNISPAMTPFTALFRLCLIATLALLPCYFFFQFPQFGQGLKQQLVRNNFDPPEFYLMGEISTRGWYHYFLTTFYLKQTPALQLATFLIVCSLITAASVQVLAKVSSMPDWLFLLVPPLLFFGLMSFLRVDLGIRIILPVIALHILVCGVLLCRTVFTRNRRFLSITCWIGLISLLLGVDVYFGFRLRGLELAYQLQSSSSDFTKPYGYDFWETLGDSNLDWGQDLIRLKNWMAANDQKSIYLAYIGTAPAEAYGIDFIPLPAWGRLAPWPEPQPDAVKPNYVAISVSCLQGLHLKDHEMYRWLLEFEPVTRLGLAIWVYDLRDKPKMRERIERLAEQVAHAK</sequence>
<feature type="transmembrane region" description="Helical" evidence="8">
    <location>
        <begin position="305"/>
        <end position="323"/>
    </location>
</feature>
<keyword evidence="4" id="KW-0808">Transferase</keyword>
<dbReference type="InterPro" id="IPR003342">
    <property type="entry name" value="ArnT-like_N"/>
</dbReference>
<gene>
    <name evidence="10" type="ORF">KIH39_07375</name>
</gene>
<dbReference type="Proteomes" id="UP000676194">
    <property type="component" value="Chromosome"/>
</dbReference>
<dbReference type="InterPro" id="IPR050297">
    <property type="entry name" value="LipidA_mod_glycosyltrf_83"/>
</dbReference>
<feature type="domain" description="ArnT-like N-terminal" evidence="9">
    <location>
        <begin position="17"/>
        <end position="257"/>
    </location>
</feature>
<feature type="transmembrane region" description="Helical" evidence="8">
    <location>
        <begin position="154"/>
        <end position="173"/>
    </location>
</feature>
<dbReference type="GO" id="GO:0000030">
    <property type="term" value="F:mannosyltransferase activity"/>
    <property type="evidence" value="ECO:0007669"/>
    <property type="project" value="InterPro"/>
</dbReference>
<dbReference type="KEGG" id="tsph:KIH39_07375"/>
<evidence type="ECO:0000313" key="10">
    <source>
        <dbReference type="EMBL" id="QVL33719.1"/>
    </source>
</evidence>
<evidence type="ECO:0000256" key="2">
    <source>
        <dbReference type="ARBA" id="ARBA00022475"/>
    </source>
</evidence>
<name>A0A8E6B974_9BACT</name>
<evidence type="ECO:0000256" key="5">
    <source>
        <dbReference type="ARBA" id="ARBA00022692"/>
    </source>
</evidence>
<keyword evidence="5 8" id="KW-0812">Transmembrane</keyword>
<dbReference type="RefSeq" id="WP_213498674.1">
    <property type="nucleotide sequence ID" value="NZ_CP074694.1"/>
</dbReference>
<keyword evidence="7 8" id="KW-0472">Membrane</keyword>
<feature type="transmembrane region" description="Helical" evidence="8">
    <location>
        <begin position="388"/>
        <end position="409"/>
    </location>
</feature>
<comment type="subcellular location">
    <subcellularLocation>
        <location evidence="1">Cell membrane</location>
        <topology evidence="1">Multi-pass membrane protein</topology>
    </subcellularLocation>
</comment>
<feature type="transmembrane region" description="Helical" evidence="8">
    <location>
        <begin position="360"/>
        <end position="381"/>
    </location>
</feature>
<feature type="transmembrane region" description="Helical" evidence="8">
    <location>
        <begin position="335"/>
        <end position="354"/>
    </location>
</feature>
<evidence type="ECO:0000256" key="8">
    <source>
        <dbReference type="SAM" id="Phobius"/>
    </source>
</evidence>
<organism evidence="10 11">
    <name type="scientific">Telmatocola sphagniphila</name>
    <dbReference type="NCBI Taxonomy" id="1123043"/>
    <lineage>
        <taxon>Bacteria</taxon>
        <taxon>Pseudomonadati</taxon>
        <taxon>Planctomycetota</taxon>
        <taxon>Planctomycetia</taxon>
        <taxon>Gemmatales</taxon>
        <taxon>Gemmataceae</taxon>
    </lineage>
</organism>
<accession>A0A8E6B974</accession>
<evidence type="ECO:0000256" key="4">
    <source>
        <dbReference type="ARBA" id="ARBA00022679"/>
    </source>
</evidence>
<evidence type="ECO:0000256" key="1">
    <source>
        <dbReference type="ARBA" id="ARBA00004651"/>
    </source>
</evidence>